<proteinExistence type="predicted"/>
<sequence>MGRGNVVKKRMLFENLVMAKFKFATWSSQRSNTAPELRRSKMTMTIEKIPSPFSHNPTDEAQRQGTGDKNFRSNRVSSTGGYFKWTVCKPSPCPVFVTENRLGKRSKMRLYVVLHVLDLAVSIPPVMIKVKVSPMSCRL</sequence>
<gene>
    <name evidence="3" type="ORF">MEPE_01591</name>
</gene>
<dbReference type="EMBL" id="OAPG01000003">
    <property type="protein sequence ID" value="SNX82885.1"/>
    <property type="molecule type" value="Genomic_DNA"/>
</dbReference>
<dbReference type="Proteomes" id="UP001294444">
    <property type="component" value="Unassembled WGS sequence"/>
</dbReference>
<evidence type="ECO:0000256" key="2">
    <source>
        <dbReference type="SAM" id="Phobius"/>
    </source>
</evidence>
<comment type="caution">
    <text evidence="3">The sequence shown here is derived from an EMBL/GenBank/DDBJ whole genome shotgun (WGS) entry which is preliminary data.</text>
</comment>
<keyword evidence="2" id="KW-0472">Membrane</keyword>
<name>A0AAJ4XIQ4_9BASI</name>
<keyword evidence="2" id="KW-1133">Transmembrane helix</keyword>
<evidence type="ECO:0000256" key="1">
    <source>
        <dbReference type="SAM" id="MobiDB-lite"/>
    </source>
</evidence>
<evidence type="ECO:0000313" key="4">
    <source>
        <dbReference type="Proteomes" id="UP001294444"/>
    </source>
</evidence>
<accession>A0AAJ4XIQ4</accession>
<feature type="transmembrane region" description="Helical" evidence="2">
    <location>
        <begin position="110"/>
        <end position="128"/>
    </location>
</feature>
<reference evidence="3" key="1">
    <citation type="submission" date="2023-10" db="EMBL/GenBank/DDBJ databases">
        <authorList>
            <person name="Guldener U."/>
        </authorList>
    </citation>
    <scope>NUCLEOTIDE SEQUENCE</scope>
    <source>
        <strain evidence="3">Mp4</strain>
    </source>
</reference>
<feature type="region of interest" description="Disordered" evidence="1">
    <location>
        <begin position="48"/>
        <end position="74"/>
    </location>
</feature>
<keyword evidence="2" id="KW-0812">Transmembrane</keyword>
<organism evidence="3 4">
    <name type="scientific">Melanopsichium pennsylvanicum</name>
    <dbReference type="NCBI Taxonomy" id="63383"/>
    <lineage>
        <taxon>Eukaryota</taxon>
        <taxon>Fungi</taxon>
        <taxon>Dikarya</taxon>
        <taxon>Basidiomycota</taxon>
        <taxon>Ustilaginomycotina</taxon>
        <taxon>Ustilaginomycetes</taxon>
        <taxon>Ustilaginales</taxon>
        <taxon>Ustilaginaceae</taxon>
        <taxon>Melanopsichium</taxon>
    </lineage>
</organism>
<evidence type="ECO:0000313" key="3">
    <source>
        <dbReference type="EMBL" id="SNX82885.1"/>
    </source>
</evidence>
<feature type="compositionally biased region" description="Polar residues" evidence="1">
    <location>
        <begin position="63"/>
        <end position="74"/>
    </location>
</feature>
<protein>
    <submittedName>
        <fullName evidence="3">Uncharacterized protein</fullName>
    </submittedName>
</protein>
<dbReference type="AlphaFoldDB" id="A0AAJ4XIQ4"/>
<keyword evidence="4" id="KW-1185">Reference proteome</keyword>